<keyword evidence="3" id="KW-1185">Reference proteome</keyword>
<dbReference type="EMBL" id="SRLO01014733">
    <property type="protein sequence ID" value="TNN24643.1"/>
    <property type="molecule type" value="Genomic_DNA"/>
</dbReference>
<proteinExistence type="predicted"/>
<name>A0A4Z2E7L1_9TELE</name>
<dbReference type="AlphaFoldDB" id="A0A4Z2E7L1"/>
<sequence length="99" mass="10850">MYRGSELSRTRKDPSGFPFSFISASSQFIGPQYQPHWGGGDRRRPLPAQPSSGGFNQNVLPLRLRLCWMVAWEGGGGGGRGRGRDCREAPMTLTRKGPG</sequence>
<evidence type="ECO:0000256" key="1">
    <source>
        <dbReference type="SAM" id="MobiDB-lite"/>
    </source>
</evidence>
<evidence type="ECO:0000313" key="2">
    <source>
        <dbReference type="EMBL" id="TNN24643.1"/>
    </source>
</evidence>
<dbReference type="Proteomes" id="UP000314294">
    <property type="component" value="Unassembled WGS sequence"/>
</dbReference>
<reference evidence="2 3" key="1">
    <citation type="submission" date="2019-03" db="EMBL/GenBank/DDBJ databases">
        <title>First draft genome of Liparis tanakae, snailfish: a comprehensive survey of snailfish specific genes.</title>
        <authorList>
            <person name="Kim W."/>
            <person name="Song I."/>
            <person name="Jeong J.-H."/>
            <person name="Kim D."/>
            <person name="Kim S."/>
            <person name="Ryu S."/>
            <person name="Song J.Y."/>
            <person name="Lee S.K."/>
        </authorList>
    </citation>
    <scope>NUCLEOTIDE SEQUENCE [LARGE SCALE GENOMIC DNA]</scope>
    <source>
        <tissue evidence="2">Muscle</tissue>
    </source>
</reference>
<accession>A0A4Z2E7L1</accession>
<organism evidence="2 3">
    <name type="scientific">Liparis tanakae</name>
    <name type="common">Tanaka's snailfish</name>
    <dbReference type="NCBI Taxonomy" id="230148"/>
    <lineage>
        <taxon>Eukaryota</taxon>
        <taxon>Metazoa</taxon>
        <taxon>Chordata</taxon>
        <taxon>Craniata</taxon>
        <taxon>Vertebrata</taxon>
        <taxon>Euteleostomi</taxon>
        <taxon>Actinopterygii</taxon>
        <taxon>Neopterygii</taxon>
        <taxon>Teleostei</taxon>
        <taxon>Neoteleostei</taxon>
        <taxon>Acanthomorphata</taxon>
        <taxon>Eupercaria</taxon>
        <taxon>Perciformes</taxon>
        <taxon>Cottioidei</taxon>
        <taxon>Cottales</taxon>
        <taxon>Liparidae</taxon>
        <taxon>Liparis</taxon>
    </lineage>
</organism>
<feature type="region of interest" description="Disordered" evidence="1">
    <location>
        <begin position="76"/>
        <end position="99"/>
    </location>
</feature>
<evidence type="ECO:0000313" key="3">
    <source>
        <dbReference type="Proteomes" id="UP000314294"/>
    </source>
</evidence>
<comment type="caution">
    <text evidence="2">The sequence shown here is derived from an EMBL/GenBank/DDBJ whole genome shotgun (WGS) entry which is preliminary data.</text>
</comment>
<gene>
    <name evidence="2" type="ORF">EYF80_065231</name>
</gene>
<protein>
    <submittedName>
        <fullName evidence="2">Uncharacterized protein</fullName>
    </submittedName>
</protein>
<feature type="region of interest" description="Disordered" evidence="1">
    <location>
        <begin position="30"/>
        <end position="57"/>
    </location>
</feature>